<accession>J9GAJ9</accession>
<dbReference type="AlphaFoldDB" id="J9GAJ9"/>
<organism evidence="1">
    <name type="scientific">gut metagenome</name>
    <dbReference type="NCBI Taxonomy" id="749906"/>
    <lineage>
        <taxon>unclassified sequences</taxon>
        <taxon>metagenomes</taxon>
        <taxon>organismal metagenomes</taxon>
    </lineage>
</organism>
<comment type="caution">
    <text evidence="1">The sequence shown here is derived from an EMBL/GenBank/DDBJ whole genome shotgun (WGS) entry which is preliminary data.</text>
</comment>
<reference evidence="1" key="1">
    <citation type="journal article" date="2012" name="PLoS ONE">
        <title>Gene sets for utilization of primary and secondary nutrition supplies in the distal gut of endangered iberian lynx.</title>
        <authorList>
            <person name="Alcaide M."/>
            <person name="Messina E."/>
            <person name="Richter M."/>
            <person name="Bargiela R."/>
            <person name="Peplies J."/>
            <person name="Huws S.A."/>
            <person name="Newbold C.J."/>
            <person name="Golyshin P.N."/>
            <person name="Simon M.A."/>
            <person name="Lopez G."/>
            <person name="Yakimov M.M."/>
            <person name="Ferrer M."/>
        </authorList>
    </citation>
    <scope>NUCLEOTIDE SEQUENCE</scope>
</reference>
<protein>
    <submittedName>
        <fullName evidence="1">Uncharacterized protein</fullName>
    </submittedName>
</protein>
<dbReference type="EMBL" id="AMCI01004099">
    <property type="protein sequence ID" value="EJW98787.1"/>
    <property type="molecule type" value="Genomic_DNA"/>
</dbReference>
<proteinExistence type="predicted"/>
<gene>
    <name evidence="1" type="ORF">EVA_13107</name>
</gene>
<evidence type="ECO:0000313" key="1">
    <source>
        <dbReference type="EMBL" id="EJW98787.1"/>
    </source>
</evidence>
<name>J9GAJ9_9ZZZZ</name>
<sequence length="201" mass="22531">MLELRPIVVDGKMSAIGGNMRTNALREISKMNIEQIADRLTGIADFVAKTEGERKTLIEYWNQWLEQPTALIINASSLSAEEQKQFVIKDNVSFGTWDFDALANQWDNTKLNDWGMDVWNTSSTSSTFGNAHTSCATGSGTQQLDPSEEDDALNLDEFFAPADEENNLSHTEVKELNNQTNMAEKSPVYCPHCGKNIYEKE</sequence>